<proteinExistence type="predicted"/>
<organism evidence="1 2">
    <name type="scientific">Mangrovimonas yunxiaonensis</name>
    <dbReference type="NCBI Taxonomy" id="1197477"/>
    <lineage>
        <taxon>Bacteria</taxon>
        <taxon>Pseudomonadati</taxon>
        <taxon>Bacteroidota</taxon>
        <taxon>Flavobacteriia</taxon>
        <taxon>Flavobacteriales</taxon>
        <taxon>Flavobacteriaceae</taxon>
        <taxon>Mangrovimonas</taxon>
    </lineage>
</organism>
<evidence type="ECO:0000313" key="2">
    <source>
        <dbReference type="Proteomes" id="UP000028521"/>
    </source>
</evidence>
<sequence length="87" mass="10492">MKKKQSFLFISCDEAKLICDKAQYKEASFLEKVKLYFRYVWCRITRTYVCKNKKLTQAIERSQLNCLNTSEKQNLQQQFKQALKKQQ</sequence>
<reference evidence="2" key="2">
    <citation type="submission" date="2014-07" db="EMBL/GenBank/DDBJ databases">
        <title>Genome sequence of Mangrovimonas yunxiaonensis.</title>
        <authorList>
            <person name="Li Y."/>
            <person name="Zheng T."/>
        </authorList>
    </citation>
    <scope>NUCLEOTIDE SEQUENCE [LARGE SCALE GENOMIC DNA]</scope>
    <source>
        <strain evidence="2">LY01</strain>
    </source>
</reference>
<gene>
    <name evidence="1" type="ORF">IA57_08110</name>
</gene>
<comment type="caution">
    <text evidence="1">The sequence shown here is derived from an EMBL/GenBank/DDBJ whole genome shotgun (WGS) entry which is preliminary data.</text>
</comment>
<dbReference type="RefSeq" id="WP_036121684.1">
    <property type="nucleotide sequence ID" value="NZ_BMET01000001.1"/>
</dbReference>
<evidence type="ECO:0000313" key="1">
    <source>
        <dbReference type="EMBL" id="KFB00436.1"/>
    </source>
</evidence>
<dbReference type="OrthoDB" id="1262821at2"/>
<keyword evidence="2" id="KW-1185">Reference proteome</keyword>
<dbReference type="STRING" id="1197477.IA57_08110"/>
<dbReference type="EMBL" id="JPFK01000007">
    <property type="protein sequence ID" value="KFB00436.1"/>
    <property type="molecule type" value="Genomic_DNA"/>
</dbReference>
<accession>A0A084TIA0</accession>
<dbReference type="AlphaFoldDB" id="A0A084TIA0"/>
<dbReference type="Proteomes" id="UP000028521">
    <property type="component" value="Unassembled WGS sequence"/>
</dbReference>
<name>A0A084TIA0_9FLAO</name>
<protein>
    <submittedName>
        <fullName evidence="1">Glycine dehydrogenase</fullName>
    </submittedName>
</protein>
<reference evidence="1 2" key="1">
    <citation type="journal article" date="2014" name="Genome Announc.">
        <title>Draft Genome Sequence of the Algicidal Bacterium Mangrovimonas yunxiaonensis Strain LY01.</title>
        <authorList>
            <person name="Li Y."/>
            <person name="Zhu H."/>
            <person name="Li C."/>
            <person name="Zhang H."/>
            <person name="Chen Z."/>
            <person name="Zheng W."/>
            <person name="Xu H."/>
            <person name="Zheng T."/>
        </authorList>
    </citation>
    <scope>NUCLEOTIDE SEQUENCE [LARGE SCALE GENOMIC DNA]</scope>
    <source>
        <strain evidence="1 2">LY01</strain>
    </source>
</reference>